<name>A0AAD6CHJ7_9EURO</name>
<accession>A0AAD6CHJ7</accession>
<evidence type="ECO:0000259" key="1">
    <source>
        <dbReference type="Pfam" id="PF00505"/>
    </source>
</evidence>
<sequence length="212" mass="23910">MACSQIPSLQFAYLQPTWCQGGFQQSTTRVLSRNAGLPADDMEAWVNRPSYERRAEVRGILGPPEPMTAFGIYFCAYRARAGQVWPDAVLLDLVDAIAISWHAEQNEVKAHYHQMARIDQLNHDATFLDPGPSQAPSPCMGSKGSKEAVSDEHEYRLLMETYFRYRIYASIDSVVKKTFIRGETCDPCVFRCRPTLVSGRTLFCSTEEDSNI</sequence>
<dbReference type="Gene3D" id="1.10.30.10">
    <property type="entry name" value="High mobility group box domain"/>
    <property type="match status" value="1"/>
</dbReference>
<dbReference type="AlphaFoldDB" id="A0AAD6CHJ7"/>
<reference evidence="2" key="2">
    <citation type="submission" date="2023-01" db="EMBL/GenBank/DDBJ databases">
        <authorList>
            <person name="Petersen C."/>
        </authorList>
    </citation>
    <scope>NUCLEOTIDE SEQUENCE</scope>
    <source>
        <strain evidence="2">IBT 35679</strain>
    </source>
</reference>
<dbReference type="SUPFAM" id="SSF47095">
    <property type="entry name" value="HMG-box"/>
    <property type="match status" value="1"/>
</dbReference>
<keyword evidence="4" id="KW-1185">Reference proteome</keyword>
<evidence type="ECO:0000313" key="2">
    <source>
        <dbReference type="EMBL" id="KAJ5522886.1"/>
    </source>
</evidence>
<feature type="domain" description="HMG box" evidence="1">
    <location>
        <begin position="63"/>
        <end position="124"/>
    </location>
</feature>
<dbReference type="Proteomes" id="UP001220324">
    <property type="component" value="Unassembled WGS sequence"/>
</dbReference>
<dbReference type="EMBL" id="JAQIZZ010000012">
    <property type="protein sequence ID" value="KAJ5522886.1"/>
    <property type="molecule type" value="Genomic_DNA"/>
</dbReference>
<protein>
    <recommendedName>
        <fullName evidence="1">HMG box domain-containing protein</fullName>
    </recommendedName>
</protein>
<evidence type="ECO:0000313" key="4">
    <source>
        <dbReference type="Proteomes" id="UP001220324"/>
    </source>
</evidence>
<evidence type="ECO:0000313" key="3">
    <source>
        <dbReference type="EMBL" id="KAJ5522948.1"/>
    </source>
</evidence>
<organism evidence="2 4">
    <name type="scientific">Penicillium frequentans</name>
    <dbReference type="NCBI Taxonomy" id="3151616"/>
    <lineage>
        <taxon>Eukaryota</taxon>
        <taxon>Fungi</taxon>
        <taxon>Dikarya</taxon>
        <taxon>Ascomycota</taxon>
        <taxon>Pezizomycotina</taxon>
        <taxon>Eurotiomycetes</taxon>
        <taxon>Eurotiomycetidae</taxon>
        <taxon>Eurotiales</taxon>
        <taxon>Aspergillaceae</taxon>
        <taxon>Penicillium</taxon>
    </lineage>
</organism>
<proteinExistence type="predicted"/>
<comment type="caution">
    <text evidence="2">The sequence shown here is derived from an EMBL/GenBank/DDBJ whole genome shotgun (WGS) entry which is preliminary data.</text>
</comment>
<dbReference type="Pfam" id="PF00505">
    <property type="entry name" value="HMG_box"/>
    <property type="match status" value="1"/>
</dbReference>
<dbReference type="InterPro" id="IPR009071">
    <property type="entry name" value="HMG_box_dom"/>
</dbReference>
<gene>
    <name evidence="3" type="ORF">N7494_013262</name>
    <name evidence="2" type="ORF">N7494_013316</name>
</gene>
<dbReference type="EMBL" id="JAQIZZ010000011">
    <property type="protein sequence ID" value="KAJ5522948.1"/>
    <property type="molecule type" value="Genomic_DNA"/>
</dbReference>
<reference evidence="2 4" key="1">
    <citation type="journal article" date="2023" name="IMA Fungus">
        <title>Comparative genomic study of the Penicillium genus elucidates a diverse pangenome and 15 lateral gene transfer events.</title>
        <authorList>
            <person name="Petersen C."/>
            <person name="Sorensen T."/>
            <person name="Nielsen M.R."/>
            <person name="Sondergaard T.E."/>
            <person name="Sorensen J.L."/>
            <person name="Fitzpatrick D.A."/>
            <person name="Frisvad J.C."/>
            <person name="Nielsen K.L."/>
        </authorList>
    </citation>
    <scope>NUCLEOTIDE SEQUENCE [LARGE SCALE GENOMIC DNA]</scope>
    <source>
        <strain evidence="2 4">IBT 35679</strain>
    </source>
</reference>
<dbReference type="InterPro" id="IPR036910">
    <property type="entry name" value="HMG_box_dom_sf"/>
</dbReference>